<proteinExistence type="predicted"/>
<sequence length="171" mass="19367">MLADGGGVGEQALVLDAAEIFALEQFRRQDHARALPRRLTHQARHIGDGDAESRGDRNGGEIERNGDSATAGERGPEADTVPQQRRDHEEHRQRGQHIPQRRLRMVRQSNGVTRIVPQPDHAEHRDERQRRHESARRRAAPRDQRHECDDDTRHAGPDQQSRHAIRPGSAG</sequence>
<evidence type="ECO:0000313" key="3">
    <source>
        <dbReference type="Proteomes" id="UP000218231"/>
    </source>
</evidence>
<dbReference type="Proteomes" id="UP000218231">
    <property type="component" value="Unassembled WGS sequence"/>
</dbReference>
<dbReference type="AlphaFoldDB" id="A0A2A2M4Q3"/>
<evidence type="ECO:0000256" key="1">
    <source>
        <dbReference type="SAM" id="MobiDB-lite"/>
    </source>
</evidence>
<feature type="compositionally biased region" description="Basic and acidic residues" evidence="1">
    <location>
        <begin position="140"/>
        <end position="156"/>
    </location>
</feature>
<organism evidence="2 3">
    <name type="scientific">Diploscapter pachys</name>
    <dbReference type="NCBI Taxonomy" id="2018661"/>
    <lineage>
        <taxon>Eukaryota</taxon>
        <taxon>Metazoa</taxon>
        <taxon>Ecdysozoa</taxon>
        <taxon>Nematoda</taxon>
        <taxon>Chromadorea</taxon>
        <taxon>Rhabditida</taxon>
        <taxon>Rhabditina</taxon>
        <taxon>Rhabditomorpha</taxon>
        <taxon>Rhabditoidea</taxon>
        <taxon>Rhabditidae</taxon>
        <taxon>Diploscapter</taxon>
    </lineage>
</organism>
<accession>A0A2A2M4Q3</accession>
<comment type="caution">
    <text evidence="2">The sequence shown here is derived from an EMBL/GenBank/DDBJ whole genome shotgun (WGS) entry which is preliminary data.</text>
</comment>
<gene>
    <name evidence="2" type="ORF">WR25_12806</name>
</gene>
<feature type="compositionally biased region" description="Basic and acidic residues" evidence="1">
    <location>
        <begin position="84"/>
        <end position="93"/>
    </location>
</feature>
<feature type="region of interest" description="Disordered" evidence="1">
    <location>
        <begin position="34"/>
        <end position="171"/>
    </location>
</feature>
<name>A0A2A2M4Q3_9BILA</name>
<dbReference type="EMBL" id="LIAE01005307">
    <property type="protein sequence ID" value="PAV93426.1"/>
    <property type="molecule type" value="Genomic_DNA"/>
</dbReference>
<feature type="compositionally biased region" description="Basic and acidic residues" evidence="1">
    <location>
        <begin position="120"/>
        <end position="132"/>
    </location>
</feature>
<feature type="compositionally biased region" description="Basic residues" evidence="1">
    <location>
        <begin position="34"/>
        <end position="44"/>
    </location>
</feature>
<protein>
    <submittedName>
        <fullName evidence="2">Uncharacterized protein</fullName>
    </submittedName>
</protein>
<evidence type="ECO:0000313" key="2">
    <source>
        <dbReference type="EMBL" id="PAV93426.1"/>
    </source>
</evidence>
<reference evidence="2 3" key="1">
    <citation type="journal article" date="2017" name="Curr. Biol.">
        <title>Genome architecture and evolution of a unichromosomal asexual nematode.</title>
        <authorList>
            <person name="Fradin H."/>
            <person name="Zegar C."/>
            <person name="Gutwein M."/>
            <person name="Lucas J."/>
            <person name="Kovtun M."/>
            <person name="Corcoran D."/>
            <person name="Baugh L.R."/>
            <person name="Kiontke K."/>
            <person name="Gunsalus K."/>
            <person name="Fitch D.H."/>
            <person name="Piano F."/>
        </authorList>
    </citation>
    <scope>NUCLEOTIDE SEQUENCE [LARGE SCALE GENOMIC DNA]</scope>
    <source>
        <strain evidence="2">PF1309</strain>
    </source>
</reference>
<keyword evidence="3" id="KW-1185">Reference proteome</keyword>
<feature type="compositionally biased region" description="Basic and acidic residues" evidence="1">
    <location>
        <begin position="45"/>
        <end position="66"/>
    </location>
</feature>